<dbReference type="WBParaSite" id="ALUE_0001909401-mRNA-1">
    <property type="protein sequence ID" value="ALUE_0001909401-mRNA-1"/>
    <property type="gene ID" value="ALUE_0001909401"/>
</dbReference>
<keyword evidence="1" id="KW-0472">Membrane</keyword>
<keyword evidence="1" id="KW-0812">Transmembrane</keyword>
<proteinExistence type="predicted"/>
<accession>A0A9J2QC46</accession>
<evidence type="ECO:0000313" key="3">
    <source>
        <dbReference type="WBParaSite" id="ALUE_0001909401-mRNA-1"/>
    </source>
</evidence>
<sequence>MAMHFATVLIIMFYAVSIFNIFIIYIHTKVAIPVLSRDFSECLMHDPFSDERNSLVQYFRLQREAEVLASDCH</sequence>
<dbReference type="AlphaFoldDB" id="A0A9J2QC46"/>
<evidence type="ECO:0000256" key="1">
    <source>
        <dbReference type="SAM" id="Phobius"/>
    </source>
</evidence>
<name>A0A9J2QC46_ASCLU</name>
<keyword evidence="1" id="KW-1133">Transmembrane helix</keyword>
<keyword evidence="2" id="KW-1185">Reference proteome</keyword>
<organism evidence="2 3">
    <name type="scientific">Ascaris lumbricoides</name>
    <name type="common">Giant roundworm</name>
    <dbReference type="NCBI Taxonomy" id="6252"/>
    <lineage>
        <taxon>Eukaryota</taxon>
        <taxon>Metazoa</taxon>
        <taxon>Ecdysozoa</taxon>
        <taxon>Nematoda</taxon>
        <taxon>Chromadorea</taxon>
        <taxon>Rhabditida</taxon>
        <taxon>Spirurina</taxon>
        <taxon>Ascaridomorpha</taxon>
        <taxon>Ascaridoidea</taxon>
        <taxon>Ascarididae</taxon>
        <taxon>Ascaris</taxon>
    </lineage>
</organism>
<dbReference type="Proteomes" id="UP000036681">
    <property type="component" value="Unplaced"/>
</dbReference>
<protein>
    <submittedName>
        <fullName evidence="3">Uncharacterized protein</fullName>
    </submittedName>
</protein>
<evidence type="ECO:0000313" key="2">
    <source>
        <dbReference type="Proteomes" id="UP000036681"/>
    </source>
</evidence>
<reference evidence="3" key="1">
    <citation type="submission" date="2023-03" db="UniProtKB">
        <authorList>
            <consortium name="WormBaseParasite"/>
        </authorList>
    </citation>
    <scope>IDENTIFICATION</scope>
</reference>
<feature type="transmembrane region" description="Helical" evidence="1">
    <location>
        <begin position="6"/>
        <end position="27"/>
    </location>
</feature>